<dbReference type="Pfam" id="PF12680">
    <property type="entry name" value="SnoaL_2"/>
    <property type="match status" value="1"/>
</dbReference>
<dbReference type="InterPro" id="IPR032710">
    <property type="entry name" value="NTF2-like_dom_sf"/>
</dbReference>
<dbReference type="RefSeq" id="WP_030885185.1">
    <property type="nucleotide sequence ID" value="NZ_JBIRHZ010000014.1"/>
</dbReference>
<protein>
    <submittedName>
        <fullName evidence="2">Polyketide cyclase</fullName>
    </submittedName>
</protein>
<accession>A0ABR5IVP3</accession>
<dbReference type="InterPro" id="IPR037401">
    <property type="entry name" value="SnoaL-like"/>
</dbReference>
<gene>
    <name evidence="2" type="ORF">ADK38_37940</name>
</gene>
<reference evidence="2 3" key="1">
    <citation type="submission" date="2015-07" db="EMBL/GenBank/DDBJ databases">
        <authorList>
            <person name="Ju K.-S."/>
            <person name="Doroghazi J.R."/>
            <person name="Metcalf W.W."/>
        </authorList>
    </citation>
    <scope>NUCLEOTIDE SEQUENCE [LARGE SCALE GENOMIC DNA]</scope>
    <source>
        <strain evidence="2 3">NRRL B-3589</strain>
    </source>
</reference>
<dbReference type="SUPFAM" id="SSF54427">
    <property type="entry name" value="NTF2-like"/>
    <property type="match status" value="1"/>
</dbReference>
<proteinExistence type="predicted"/>
<keyword evidence="3" id="KW-1185">Reference proteome</keyword>
<dbReference type="Gene3D" id="3.10.450.50">
    <property type="match status" value="1"/>
</dbReference>
<evidence type="ECO:0000313" key="2">
    <source>
        <dbReference type="EMBL" id="KOG85204.1"/>
    </source>
</evidence>
<dbReference type="EMBL" id="LGUT01003574">
    <property type="protein sequence ID" value="KOG85204.1"/>
    <property type="molecule type" value="Genomic_DNA"/>
</dbReference>
<comment type="caution">
    <text evidence="2">The sequence shown here is derived from an EMBL/GenBank/DDBJ whole genome shotgun (WGS) entry which is preliminary data.</text>
</comment>
<evidence type="ECO:0000259" key="1">
    <source>
        <dbReference type="Pfam" id="PF12680"/>
    </source>
</evidence>
<feature type="domain" description="SnoaL-like" evidence="1">
    <location>
        <begin position="8"/>
        <end position="110"/>
    </location>
</feature>
<dbReference type="Proteomes" id="UP000037020">
    <property type="component" value="Unassembled WGS sequence"/>
</dbReference>
<name>A0ABR5IVP3_9ACTN</name>
<sequence length="124" mass="13257">MTDLADLVDRYIAIWNEPDSGKRAAAISELFTADGTYTDPVAEVRGHEGIGAVIAGVRDQFKGMDLKVLGDTDAHHNIARFQWELVFADGGENSVIGFDVLATDGTTGKIKSIYGFLDKVPAGA</sequence>
<evidence type="ECO:0000313" key="3">
    <source>
        <dbReference type="Proteomes" id="UP000037020"/>
    </source>
</evidence>
<organism evidence="2 3">
    <name type="scientific">Streptomyces varsoviensis</name>
    <dbReference type="NCBI Taxonomy" id="67373"/>
    <lineage>
        <taxon>Bacteria</taxon>
        <taxon>Bacillati</taxon>
        <taxon>Actinomycetota</taxon>
        <taxon>Actinomycetes</taxon>
        <taxon>Kitasatosporales</taxon>
        <taxon>Streptomycetaceae</taxon>
        <taxon>Streptomyces</taxon>
    </lineage>
</organism>